<dbReference type="EMBL" id="JAEQNC010000023">
    <property type="protein sequence ID" value="MBL0375398.1"/>
    <property type="molecule type" value="Genomic_DNA"/>
</dbReference>
<dbReference type="AlphaFoldDB" id="A0A937CRF5"/>
<reference evidence="1" key="1">
    <citation type="submission" date="2021-01" db="EMBL/GenBank/DDBJ databases">
        <title>Rhizobium sp. strain KVB221 16S ribosomal RNA gene Genome sequencing and assembly.</title>
        <authorList>
            <person name="Kang M."/>
        </authorList>
    </citation>
    <scope>NUCLEOTIDE SEQUENCE</scope>
    <source>
        <strain evidence="1">KVB221</strain>
    </source>
</reference>
<keyword evidence="2" id="KW-1185">Reference proteome</keyword>
<dbReference type="Pfam" id="PF05717">
    <property type="entry name" value="TnpB_IS66"/>
    <property type="match status" value="1"/>
</dbReference>
<name>A0A937CRF5_9HYPH</name>
<protein>
    <submittedName>
        <fullName evidence="1">IS66 family insertion sequence element accessory protein TnpB</fullName>
    </submittedName>
</protein>
<comment type="caution">
    <text evidence="1">The sequence shown here is derived from an EMBL/GenBank/DDBJ whole genome shotgun (WGS) entry which is preliminary data.</text>
</comment>
<dbReference type="Proteomes" id="UP000633219">
    <property type="component" value="Unassembled WGS sequence"/>
</dbReference>
<proteinExistence type="predicted"/>
<gene>
    <name evidence="1" type="ORF">JJB09_25635</name>
</gene>
<evidence type="ECO:0000313" key="2">
    <source>
        <dbReference type="Proteomes" id="UP000633219"/>
    </source>
</evidence>
<dbReference type="InterPro" id="IPR008878">
    <property type="entry name" value="Transposase_IS66_Orf2"/>
</dbReference>
<evidence type="ECO:0000313" key="1">
    <source>
        <dbReference type="EMBL" id="MBL0375398.1"/>
    </source>
</evidence>
<dbReference type="RefSeq" id="WP_201663944.1">
    <property type="nucleotide sequence ID" value="NZ_JAEQNC010000023.1"/>
</dbReference>
<sequence length="62" mass="7089">MITSLRQKPMGGAVFAFRGRRGDRLKLLCRGSPGFCLHHMVLQRCRFPWPASKGAPRRHRAD</sequence>
<accession>A0A937CRF5</accession>
<organism evidence="1 2">
    <name type="scientific">Rhizobium setariae</name>
    <dbReference type="NCBI Taxonomy" id="2801340"/>
    <lineage>
        <taxon>Bacteria</taxon>
        <taxon>Pseudomonadati</taxon>
        <taxon>Pseudomonadota</taxon>
        <taxon>Alphaproteobacteria</taxon>
        <taxon>Hyphomicrobiales</taxon>
        <taxon>Rhizobiaceae</taxon>
        <taxon>Rhizobium/Agrobacterium group</taxon>
        <taxon>Rhizobium</taxon>
    </lineage>
</organism>